<dbReference type="InterPro" id="IPR045865">
    <property type="entry name" value="ACT-like_dom_sf"/>
</dbReference>
<dbReference type="Pfam" id="PF09383">
    <property type="entry name" value="NIL"/>
    <property type="match status" value="1"/>
</dbReference>
<dbReference type="PANTHER" id="PTHR43166:SF30">
    <property type="entry name" value="METHIONINE IMPORT ATP-BINDING PROTEIN METN"/>
    <property type="match status" value="1"/>
</dbReference>
<proteinExistence type="predicted"/>
<evidence type="ECO:0000256" key="5">
    <source>
        <dbReference type="ARBA" id="ARBA00022967"/>
    </source>
</evidence>
<keyword evidence="1" id="KW-0813">Transport</keyword>
<evidence type="ECO:0000313" key="9">
    <source>
        <dbReference type="EMBL" id="GAA5089066.1"/>
    </source>
</evidence>
<evidence type="ECO:0000256" key="1">
    <source>
        <dbReference type="ARBA" id="ARBA00022448"/>
    </source>
</evidence>
<dbReference type="GO" id="GO:0005524">
    <property type="term" value="F:ATP binding"/>
    <property type="evidence" value="ECO:0007669"/>
    <property type="project" value="UniProtKB-KW"/>
</dbReference>
<dbReference type="RefSeq" id="WP_345370310.1">
    <property type="nucleotide sequence ID" value="NZ_BAABKD010000009.1"/>
</dbReference>
<dbReference type="PROSITE" id="PS50893">
    <property type="entry name" value="ABC_TRANSPORTER_2"/>
    <property type="match status" value="1"/>
</dbReference>
<reference evidence="10" key="1">
    <citation type="journal article" date="2019" name="Int. J. Syst. Evol. Microbiol.">
        <title>The Global Catalogue of Microorganisms (GCM) 10K type strain sequencing project: providing services to taxonomists for standard genome sequencing and annotation.</title>
        <authorList>
            <consortium name="The Broad Institute Genomics Platform"/>
            <consortium name="The Broad Institute Genome Sequencing Center for Infectious Disease"/>
            <person name="Wu L."/>
            <person name="Ma J."/>
        </authorList>
    </citation>
    <scope>NUCLEOTIDE SEQUENCE [LARGE SCALE GENOMIC DNA]</scope>
    <source>
        <strain evidence="10">JCM 18423</strain>
    </source>
</reference>
<name>A0ABP9M0E4_9BURK</name>
<dbReference type="SMART" id="SM00930">
    <property type="entry name" value="NIL"/>
    <property type="match status" value="1"/>
</dbReference>
<dbReference type="Proteomes" id="UP001500227">
    <property type="component" value="Unassembled WGS sequence"/>
</dbReference>
<evidence type="ECO:0000256" key="7">
    <source>
        <dbReference type="ARBA" id="ARBA00023136"/>
    </source>
</evidence>
<keyword evidence="5" id="KW-1278">Translocase</keyword>
<keyword evidence="3" id="KW-0547">Nucleotide-binding</keyword>
<protein>
    <submittedName>
        <fullName evidence="9">Methionine ABC transporter ATP-binding protein</fullName>
    </submittedName>
</protein>
<evidence type="ECO:0000256" key="6">
    <source>
        <dbReference type="ARBA" id="ARBA00022970"/>
    </source>
</evidence>
<dbReference type="Pfam" id="PF00005">
    <property type="entry name" value="ABC_tran"/>
    <property type="match status" value="1"/>
</dbReference>
<comment type="caution">
    <text evidence="9">The sequence shown here is derived from an EMBL/GenBank/DDBJ whole genome shotgun (WGS) entry which is preliminary data.</text>
</comment>
<dbReference type="EMBL" id="BAABKD010000009">
    <property type="protein sequence ID" value="GAA5089066.1"/>
    <property type="molecule type" value="Genomic_DNA"/>
</dbReference>
<dbReference type="PANTHER" id="PTHR43166">
    <property type="entry name" value="AMINO ACID IMPORT ATP-BINDING PROTEIN"/>
    <property type="match status" value="1"/>
</dbReference>
<keyword evidence="6" id="KW-0029">Amino-acid transport</keyword>
<sequence>MIRLEHINKNYVSGTKTVVALDDINLQIQAGEVFGIIGRSGAGKSTLIRMLNLLERPSSGRVWLQDQDISTLAEPQLRQVRQKIGMVFQHFNLLQMRTVLDNVCFPLRLAGLTRAQQKARALEVLELVGLQDHVHKYPRQLSGGQQQRVGIARALANHPQLLLCDEATSALDPETTQSILRLLAQINQDLGLTIVLITHSMDVIRRICDRVAVIDAGKLVEQGEVLDVFLHPQHAVTQSLLSESGVEAEGWQDMAAEVQGRLLRLSFTGSSTATPLLSQISRDYQLDLSILQGAVSRIKDVPYGQLVVAANGDLSRWSQVETLLAQQGVDCEVLRP</sequence>
<dbReference type="InterPro" id="IPR041701">
    <property type="entry name" value="MetN_ABC"/>
</dbReference>
<dbReference type="Gene3D" id="3.40.50.300">
    <property type="entry name" value="P-loop containing nucleotide triphosphate hydrolases"/>
    <property type="match status" value="1"/>
</dbReference>
<evidence type="ECO:0000256" key="2">
    <source>
        <dbReference type="ARBA" id="ARBA00022475"/>
    </source>
</evidence>
<keyword evidence="2" id="KW-1003">Cell membrane</keyword>
<organism evidence="9 10">
    <name type="scientific">Paenalcaligenes hermetiae</name>
    <dbReference type="NCBI Taxonomy" id="1157987"/>
    <lineage>
        <taxon>Bacteria</taxon>
        <taxon>Pseudomonadati</taxon>
        <taxon>Pseudomonadota</taxon>
        <taxon>Betaproteobacteria</taxon>
        <taxon>Burkholderiales</taxon>
        <taxon>Alcaligenaceae</taxon>
        <taxon>Paenalcaligenes</taxon>
    </lineage>
</organism>
<dbReference type="InterPro" id="IPR017871">
    <property type="entry name" value="ABC_transporter-like_CS"/>
</dbReference>
<keyword evidence="10" id="KW-1185">Reference proteome</keyword>
<dbReference type="SUPFAM" id="SSF52540">
    <property type="entry name" value="P-loop containing nucleoside triphosphate hydrolases"/>
    <property type="match status" value="1"/>
</dbReference>
<dbReference type="CDD" id="cd03258">
    <property type="entry name" value="ABC_MetN_methionine_transporter"/>
    <property type="match status" value="1"/>
</dbReference>
<dbReference type="SMART" id="SM00382">
    <property type="entry name" value="AAA"/>
    <property type="match status" value="1"/>
</dbReference>
<gene>
    <name evidence="9" type="ORF">GCM10023337_11390</name>
</gene>
<dbReference type="InterPro" id="IPR027417">
    <property type="entry name" value="P-loop_NTPase"/>
</dbReference>
<evidence type="ECO:0000259" key="8">
    <source>
        <dbReference type="PROSITE" id="PS50893"/>
    </source>
</evidence>
<evidence type="ECO:0000256" key="4">
    <source>
        <dbReference type="ARBA" id="ARBA00022840"/>
    </source>
</evidence>
<feature type="domain" description="ABC transporter" evidence="8">
    <location>
        <begin position="2"/>
        <end position="241"/>
    </location>
</feature>
<dbReference type="SUPFAM" id="SSF55021">
    <property type="entry name" value="ACT-like"/>
    <property type="match status" value="1"/>
</dbReference>
<dbReference type="InterPro" id="IPR003439">
    <property type="entry name" value="ABC_transporter-like_ATP-bd"/>
</dbReference>
<keyword evidence="7" id="KW-0472">Membrane</keyword>
<accession>A0ABP9M0E4</accession>
<evidence type="ECO:0000313" key="10">
    <source>
        <dbReference type="Proteomes" id="UP001500227"/>
    </source>
</evidence>
<evidence type="ECO:0000256" key="3">
    <source>
        <dbReference type="ARBA" id="ARBA00022741"/>
    </source>
</evidence>
<dbReference type="Gene3D" id="3.30.70.260">
    <property type="match status" value="1"/>
</dbReference>
<dbReference type="InterPro" id="IPR018449">
    <property type="entry name" value="NIL_domain"/>
</dbReference>
<dbReference type="PROSITE" id="PS00211">
    <property type="entry name" value="ABC_TRANSPORTER_1"/>
    <property type="match status" value="1"/>
</dbReference>
<dbReference type="InterPro" id="IPR003593">
    <property type="entry name" value="AAA+_ATPase"/>
</dbReference>
<dbReference type="InterPro" id="IPR050086">
    <property type="entry name" value="MetN_ABC_transporter-like"/>
</dbReference>
<keyword evidence="4 9" id="KW-0067">ATP-binding</keyword>